<dbReference type="Proteomes" id="UP000321598">
    <property type="component" value="Unassembled WGS sequence"/>
</dbReference>
<dbReference type="OrthoDB" id="2661613at2"/>
<dbReference type="EMBL" id="UGZE01000001">
    <property type="protein sequence ID" value="SUJ30165.1"/>
    <property type="molecule type" value="Genomic_DNA"/>
</dbReference>
<keyword evidence="1" id="KW-0812">Transmembrane</keyword>
<sequence length="149" mass="17483">MNIINYPKSIRRSVYLWYFAIIAATFELVLVLMQFMLENSEETVGSIVINIILRLLLFIILILIIRQLLYAKNWARIVLTILLGVFGILSMIVSPIQWMLNNNVLSFFENINLFTLLFTISRILHIIFVVSAIIFMYSREANEFFKKKT</sequence>
<keyword evidence="1" id="KW-1133">Transmembrane helix</keyword>
<feature type="transmembrane region" description="Helical" evidence="1">
    <location>
        <begin position="111"/>
        <end position="137"/>
    </location>
</feature>
<reference evidence="3 4" key="1">
    <citation type="submission" date="2018-06" db="EMBL/GenBank/DDBJ databases">
        <authorList>
            <consortium name="Pathogen Informatics"/>
            <person name="Doyle S."/>
        </authorList>
    </citation>
    <scope>NUCLEOTIDE SEQUENCE [LARGE SCALE GENOMIC DNA]</scope>
    <source>
        <strain evidence="3 4">NCTC12413</strain>
    </source>
</reference>
<evidence type="ECO:0000313" key="2">
    <source>
        <dbReference type="EMBL" id="GEP99371.1"/>
    </source>
</evidence>
<dbReference type="EMBL" id="BKAV01000002">
    <property type="protein sequence ID" value="GEP99371.1"/>
    <property type="molecule type" value="Genomic_DNA"/>
</dbReference>
<dbReference type="GeneID" id="97288942"/>
<gene>
    <name evidence="3" type="ORF">NCTC12413_02660</name>
    <name evidence="2" type="ORF">SAR03_04090</name>
</gene>
<dbReference type="Proteomes" id="UP000254956">
    <property type="component" value="Unassembled WGS sequence"/>
</dbReference>
<feature type="transmembrane region" description="Helical" evidence="1">
    <location>
        <begin position="43"/>
        <end position="65"/>
    </location>
</feature>
<dbReference type="RefSeq" id="WP_021459402.1">
    <property type="nucleotide sequence ID" value="NZ_AP019698.1"/>
</dbReference>
<reference evidence="2 5" key="2">
    <citation type="submission" date="2019-07" db="EMBL/GenBank/DDBJ databases">
        <title>Whole genome shotgun sequence of Staphylococcus arlettae NBRC 109765.</title>
        <authorList>
            <person name="Hosoyama A."/>
            <person name="Uohara A."/>
            <person name="Ohji S."/>
            <person name="Ichikawa N."/>
        </authorList>
    </citation>
    <scope>NUCLEOTIDE SEQUENCE [LARGE SCALE GENOMIC DNA]</scope>
    <source>
        <strain evidence="2 5">NBRC 109765</strain>
    </source>
</reference>
<evidence type="ECO:0000313" key="3">
    <source>
        <dbReference type="EMBL" id="SUJ30165.1"/>
    </source>
</evidence>
<feature type="transmembrane region" description="Helical" evidence="1">
    <location>
        <begin position="15"/>
        <end position="37"/>
    </location>
</feature>
<proteinExistence type="predicted"/>
<evidence type="ECO:0000313" key="4">
    <source>
        <dbReference type="Proteomes" id="UP000254956"/>
    </source>
</evidence>
<keyword evidence="5" id="KW-1185">Reference proteome</keyword>
<protein>
    <submittedName>
        <fullName evidence="3">Uncharacterized protein</fullName>
    </submittedName>
</protein>
<evidence type="ECO:0000313" key="5">
    <source>
        <dbReference type="Proteomes" id="UP000321598"/>
    </source>
</evidence>
<dbReference type="AlphaFoldDB" id="A0A380CX98"/>
<keyword evidence="1" id="KW-0472">Membrane</keyword>
<accession>A0A380CX98</accession>
<feature type="transmembrane region" description="Helical" evidence="1">
    <location>
        <begin position="77"/>
        <end position="99"/>
    </location>
</feature>
<name>A0A380CX98_9STAP</name>
<organism evidence="3 4">
    <name type="scientific">Staphylococcus arlettae</name>
    <dbReference type="NCBI Taxonomy" id="29378"/>
    <lineage>
        <taxon>Bacteria</taxon>
        <taxon>Bacillati</taxon>
        <taxon>Bacillota</taxon>
        <taxon>Bacilli</taxon>
        <taxon>Bacillales</taxon>
        <taxon>Staphylococcaceae</taxon>
        <taxon>Staphylococcus</taxon>
    </lineage>
</organism>
<evidence type="ECO:0000256" key="1">
    <source>
        <dbReference type="SAM" id="Phobius"/>
    </source>
</evidence>